<gene>
    <name evidence="1" type="ORF">GGR05_003937</name>
</gene>
<dbReference type="EMBL" id="JACIDO010000011">
    <property type="protein sequence ID" value="MBB3937769.1"/>
    <property type="molecule type" value="Genomic_DNA"/>
</dbReference>
<accession>A0A7W6FVY5</accession>
<evidence type="ECO:0008006" key="3">
    <source>
        <dbReference type="Google" id="ProtNLM"/>
    </source>
</evidence>
<evidence type="ECO:0000313" key="2">
    <source>
        <dbReference type="Proteomes" id="UP000531216"/>
    </source>
</evidence>
<name>A0A7W6FVY5_9HYPH</name>
<dbReference type="Proteomes" id="UP000531216">
    <property type="component" value="Unassembled WGS sequence"/>
</dbReference>
<keyword evidence="2" id="KW-1185">Reference proteome</keyword>
<evidence type="ECO:0000313" key="1">
    <source>
        <dbReference type="EMBL" id="MBB3937769.1"/>
    </source>
</evidence>
<organism evidence="1 2">
    <name type="scientific">Aureimonas phyllosphaerae</name>
    <dbReference type="NCBI Taxonomy" id="1166078"/>
    <lineage>
        <taxon>Bacteria</taxon>
        <taxon>Pseudomonadati</taxon>
        <taxon>Pseudomonadota</taxon>
        <taxon>Alphaproteobacteria</taxon>
        <taxon>Hyphomicrobiales</taxon>
        <taxon>Aurantimonadaceae</taxon>
        <taxon>Aureimonas</taxon>
    </lineage>
</organism>
<reference evidence="1 2" key="1">
    <citation type="submission" date="2020-08" db="EMBL/GenBank/DDBJ databases">
        <title>Genomic Encyclopedia of Type Strains, Phase IV (KMG-IV): sequencing the most valuable type-strain genomes for metagenomic binning, comparative biology and taxonomic classification.</title>
        <authorList>
            <person name="Goeker M."/>
        </authorList>
    </citation>
    <scope>NUCLEOTIDE SEQUENCE [LARGE SCALE GENOMIC DNA]</scope>
    <source>
        <strain evidence="1 2">DSM 25024</strain>
    </source>
</reference>
<protein>
    <recommendedName>
        <fullName evidence="3">5-carboxymethyl-2-hydroxymuconate isomerase</fullName>
    </recommendedName>
</protein>
<comment type="caution">
    <text evidence="1">The sequence shown here is derived from an EMBL/GenBank/DDBJ whole genome shotgun (WGS) entry which is preliminary data.</text>
</comment>
<dbReference type="OrthoDB" id="7774694at2"/>
<dbReference type="AlphaFoldDB" id="A0A7W6FVY5"/>
<proteinExistence type="predicted"/>
<dbReference type="RefSeq" id="WP_090964783.1">
    <property type="nucleotide sequence ID" value="NZ_FOOA01000014.1"/>
</dbReference>
<sequence>MPNLKIFVDETIFPDCRTALARELESIRSMLCRELGVEVAACQFAVLPVMALPDQPGVNVEMQIMPKPDRTRERLVGLAETLRDAVGYATHAPVAVRISTLDPSGYVALK</sequence>